<dbReference type="InterPro" id="IPR003593">
    <property type="entry name" value="AAA+_ATPase"/>
</dbReference>
<feature type="compositionally biased region" description="Low complexity" evidence="1">
    <location>
        <begin position="1"/>
        <end position="10"/>
    </location>
</feature>
<evidence type="ECO:0000259" key="2">
    <source>
        <dbReference type="SMART" id="SM00382"/>
    </source>
</evidence>
<accession>A0ABR4MQ29</accession>
<dbReference type="SUPFAM" id="SSF52540">
    <property type="entry name" value="P-loop containing nucleoside triphosphate hydrolases"/>
    <property type="match status" value="1"/>
</dbReference>
<dbReference type="RefSeq" id="XP_070861566.1">
    <property type="nucleotide sequence ID" value="XM_071006398.1"/>
</dbReference>
<protein>
    <submittedName>
        <fullName evidence="3">Chromosome transmission fidelity protein 18</fullName>
    </submittedName>
</protein>
<dbReference type="InterPro" id="IPR027417">
    <property type="entry name" value="P-loop_NTPase"/>
</dbReference>
<name>A0ABR4MQ29_9PEZI</name>
<comment type="caution">
    <text evidence="3">The sequence shown here is derived from an EMBL/GenBank/DDBJ whole genome shotgun (WGS) entry which is preliminary data.</text>
</comment>
<dbReference type="PANTHER" id="PTHR23389:SF3">
    <property type="entry name" value="CHROMOSOME TRANSMISSION FIDELITY PROTEIN 18 HOMOLOG"/>
    <property type="match status" value="1"/>
</dbReference>
<dbReference type="InterPro" id="IPR003959">
    <property type="entry name" value="ATPase_AAA_core"/>
</dbReference>
<dbReference type="EMBL" id="JABSNW010000002">
    <property type="protein sequence ID" value="KAL2890386.1"/>
    <property type="molecule type" value="Genomic_DNA"/>
</dbReference>
<evidence type="ECO:0000313" key="3">
    <source>
        <dbReference type="EMBL" id="KAL2890386.1"/>
    </source>
</evidence>
<dbReference type="CDD" id="cd00009">
    <property type="entry name" value="AAA"/>
    <property type="match status" value="1"/>
</dbReference>
<dbReference type="GeneID" id="98116561"/>
<dbReference type="SMART" id="SM00382">
    <property type="entry name" value="AAA"/>
    <property type="match status" value="1"/>
</dbReference>
<dbReference type="PANTHER" id="PTHR23389">
    <property type="entry name" value="CHROMOSOME TRANSMISSION FIDELITY FACTOR 18"/>
    <property type="match status" value="1"/>
</dbReference>
<evidence type="ECO:0000256" key="1">
    <source>
        <dbReference type="SAM" id="MobiDB-lite"/>
    </source>
</evidence>
<dbReference type="Proteomes" id="UP001610728">
    <property type="component" value="Unassembled WGS sequence"/>
</dbReference>
<gene>
    <name evidence="3" type="ORF">HOO65_020928</name>
</gene>
<evidence type="ECO:0000313" key="4">
    <source>
        <dbReference type="Proteomes" id="UP001610728"/>
    </source>
</evidence>
<feature type="region of interest" description="Disordered" evidence="1">
    <location>
        <begin position="1"/>
        <end position="64"/>
    </location>
</feature>
<proteinExistence type="predicted"/>
<organism evidence="3 4">
    <name type="scientific">Ceratocystis lukuohia</name>
    <dbReference type="NCBI Taxonomy" id="2019550"/>
    <lineage>
        <taxon>Eukaryota</taxon>
        <taxon>Fungi</taxon>
        <taxon>Dikarya</taxon>
        <taxon>Ascomycota</taxon>
        <taxon>Pezizomycotina</taxon>
        <taxon>Sordariomycetes</taxon>
        <taxon>Hypocreomycetidae</taxon>
        <taxon>Microascales</taxon>
        <taxon>Ceratocystidaceae</taxon>
        <taxon>Ceratocystis</taxon>
    </lineage>
</organism>
<dbReference type="Pfam" id="PF00004">
    <property type="entry name" value="AAA"/>
    <property type="match status" value="1"/>
</dbReference>
<sequence>MRDSSPVVYPSSPPSPGRPKRGRDDDAFRPADIPESGARKKKSGHTTSGFVIDDGSGSDSDTEMILGPQPKKRMLNAPSATIATSRIPALDLSTSQDNASSVRLPFEDLQNIDTQEMEANIDTQKSYMFTDDGPVTLPIFEASLFQDTGKLYDIQFCNGRKGVIRQRLRSAPVPYEELVAARSKTKEGRAVRSHYGINVHELIRNAQAEIKAQRIITEQEKQKEAELQVHSMDSILVESVEADNPASSKRPKKHTLWSEKYRARKFLDLCGDDTTNRHVLRWLKGWDPIVFPGSVKPKSKRIDQQQEEEEKPLRKILMLTGPPGLGKTTLAHVCAKQAGYDVLEINASDDRGKDVVKGRIRTSLGTETVKTVSNTRSGDGRPNVARPLCVVVDEVDGVTTGSGASGDGGFIRALMDLMLLDQKNSKPQHSLNSNNSKKKTEKFRQMRPLVLICNDVYHPSLRPLRQSNMAEIIHVGKPTVEHVVNRLQFIFQKEGISCERDAARKLCEAAWGMASGIEARRGVESAIEGDLRGVMVISQWVGSRFMAQALGSRNKVLSRTWLERNVLEELSKGVGGGRGTGRGSVRDVVTRVFQEGAGFPKPALGQTQSRQDLHGQPTSQLGFAEFHKKHGMAQLQHIIETSGDVDRIMTDIFTEYPNREYTDDCYLSKPNEAYEWMHFFDTCSSRLFGEQDWELIPYLSQPVLACHSLFSAPIRQASNNYGRRNDRENGDTESAIPAAFSGPRAAFLAHEAEKQNRSILQAVQAELPPVLMRAFRSSEDVATEFLPYLMRLIAPDVHPVVIHGGGDQRTMASVRKESEKIMVSRAAEVMADVGLRLQKGKIENDMVRASQWVYRLEPDLDELAVYKTLTDKSATFLAPTRYAVRQVLDQELNKVLRARETAARQARFQNGGSEEYAFDEMEVRTSAGRTGTLPDNTKVKRDFFGRVIAERPKAEGQAREKKENTVDVWVRYHEGLNNAVRKPVSIADFLKGL</sequence>
<reference evidence="3 4" key="1">
    <citation type="submission" date="2020-05" db="EMBL/GenBank/DDBJ databases">
        <title>Ceratocystis lukuohia genome.</title>
        <authorList>
            <person name="Harrington T.C."/>
            <person name="Kim K."/>
            <person name="Mayers C.G."/>
        </authorList>
    </citation>
    <scope>NUCLEOTIDE SEQUENCE [LARGE SCALE GENOMIC DNA]</scope>
    <source>
        <strain evidence="3 4">C4212</strain>
    </source>
</reference>
<dbReference type="Gene3D" id="3.40.50.300">
    <property type="entry name" value="P-loop containing nucleotide triphosphate hydrolases"/>
    <property type="match status" value="1"/>
</dbReference>
<keyword evidence="4" id="KW-1185">Reference proteome</keyword>
<feature type="domain" description="AAA+ ATPase" evidence="2">
    <location>
        <begin position="313"/>
        <end position="479"/>
    </location>
</feature>